<dbReference type="PROSITE" id="PS50969">
    <property type="entry name" value="FCP1"/>
    <property type="match status" value="1"/>
</dbReference>
<comment type="similarity">
    <text evidence="1">Belongs to the TIM50 family.</text>
</comment>
<evidence type="ECO:0000313" key="5">
    <source>
        <dbReference type="Proteomes" id="UP000179807"/>
    </source>
</evidence>
<evidence type="ECO:0000256" key="1">
    <source>
        <dbReference type="RuleBase" id="RU365079"/>
    </source>
</evidence>
<keyword evidence="1" id="KW-0809">Transit peptide</keyword>
<keyword evidence="1" id="KW-0496">Mitochondrion</keyword>
<protein>
    <recommendedName>
        <fullName evidence="1">Mitochondrial import inner membrane translocase subunit TIM50</fullName>
    </recommendedName>
</protein>
<dbReference type="OrthoDB" id="277011at2759"/>
<organism evidence="4 5">
    <name type="scientific">Tritrichomonas foetus</name>
    <dbReference type="NCBI Taxonomy" id="1144522"/>
    <lineage>
        <taxon>Eukaryota</taxon>
        <taxon>Metamonada</taxon>
        <taxon>Parabasalia</taxon>
        <taxon>Tritrichomonadida</taxon>
        <taxon>Tritrichomonadidae</taxon>
        <taxon>Tritrichomonas</taxon>
    </lineage>
</organism>
<keyword evidence="1" id="KW-0813">Transport</keyword>
<dbReference type="InterPro" id="IPR036412">
    <property type="entry name" value="HAD-like_sf"/>
</dbReference>
<reference evidence="4" key="1">
    <citation type="submission" date="2016-10" db="EMBL/GenBank/DDBJ databases">
        <authorList>
            <person name="Benchimol M."/>
            <person name="Almeida L.G."/>
            <person name="Vasconcelos A.T."/>
            <person name="Perreira-Neves A."/>
            <person name="Rosa I.A."/>
            <person name="Tasca T."/>
            <person name="Bogo M.R."/>
            <person name="de Souza W."/>
        </authorList>
    </citation>
    <scope>NUCLEOTIDE SEQUENCE [LARGE SCALE GENOMIC DNA]</scope>
    <source>
        <strain evidence="4">K</strain>
    </source>
</reference>
<dbReference type="RefSeq" id="XP_068346176.1">
    <property type="nucleotide sequence ID" value="XM_068513317.1"/>
</dbReference>
<evidence type="ECO:0000313" key="4">
    <source>
        <dbReference type="EMBL" id="OHS93039.1"/>
    </source>
</evidence>
<dbReference type="Proteomes" id="UP000179807">
    <property type="component" value="Unassembled WGS sequence"/>
</dbReference>
<gene>
    <name evidence="4" type="ORF">TRFO_40626</name>
</gene>
<comment type="function">
    <text evidence="1">Essential component of the TIM23 complex, a complex that mediates the translocation of transit peptide-containing proteins across the mitochondrial inner membrane.</text>
</comment>
<dbReference type="AlphaFoldDB" id="A0A1J4J4F9"/>
<dbReference type="Gene3D" id="3.40.50.1000">
    <property type="entry name" value="HAD superfamily/HAD-like"/>
    <property type="match status" value="1"/>
</dbReference>
<name>A0A1J4J4F9_9EUKA</name>
<dbReference type="InterPro" id="IPR023214">
    <property type="entry name" value="HAD_sf"/>
</dbReference>
<dbReference type="GO" id="GO:0005744">
    <property type="term" value="C:TIM23 mitochondrial import inner membrane translocase complex"/>
    <property type="evidence" value="ECO:0007669"/>
    <property type="project" value="UniProtKB-UniRule"/>
</dbReference>
<dbReference type="GO" id="GO:0015031">
    <property type="term" value="P:protein transport"/>
    <property type="evidence" value="ECO:0007669"/>
    <property type="project" value="UniProtKB-KW"/>
</dbReference>
<dbReference type="InterPro" id="IPR004274">
    <property type="entry name" value="FCP1_dom"/>
</dbReference>
<comment type="subcellular location">
    <subcellularLocation>
        <location evidence="1">Mitochondrion inner membrane</location>
        <topology evidence="1">Single-pass membrane protein</topology>
    </subcellularLocation>
</comment>
<dbReference type="GeneID" id="94848021"/>
<keyword evidence="1" id="KW-0653">Protein transport</keyword>
<dbReference type="EMBL" id="MLAK01001438">
    <property type="protein sequence ID" value="OHS93039.1"/>
    <property type="molecule type" value="Genomic_DNA"/>
</dbReference>
<sequence>MLFNSINMEDATIAPSSRMTGEGNQSLHNNTSNATCRASQRKKTMTRSSSSQFVPKPAIVLDLDDTLVHVSPIKPKTSDFTTICVRRRRLYVQSRPNLRQFINRLSKHYDIFIFTAAAKDYANSIVDKLMPEIHSCRRLFRDSCTNMNGYSVKDLKKLRRPLSQTLLVDDIAGSALQNPDNLIRIEPWSGEKCDDALVGELMPVLERIAYEKDIGAAYKEVLKQRKFQNISTF</sequence>
<accession>A0A1J4J4F9</accession>
<feature type="domain" description="FCP1 homology" evidence="3">
    <location>
        <begin position="52"/>
        <end position="208"/>
    </location>
</feature>
<dbReference type="PANTHER" id="PTHR12210">
    <property type="entry name" value="DULLARD PROTEIN PHOSPHATASE"/>
    <property type="match status" value="1"/>
</dbReference>
<comment type="subunit">
    <text evidence="1">Component of the TIM23 complex.</text>
</comment>
<feature type="region of interest" description="Disordered" evidence="2">
    <location>
        <begin position="1"/>
        <end position="51"/>
    </location>
</feature>
<comment type="caution">
    <text evidence="4">The sequence shown here is derived from an EMBL/GenBank/DDBJ whole genome shotgun (WGS) entry which is preliminary data.</text>
</comment>
<dbReference type="VEuPathDB" id="TrichDB:TRFO_40626"/>
<evidence type="ECO:0000259" key="3">
    <source>
        <dbReference type="PROSITE" id="PS50969"/>
    </source>
</evidence>
<dbReference type="SMART" id="SM00577">
    <property type="entry name" value="CPDc"/>
    <property type="match status" value="1"/>
</dbReference>
<keyword evidence="5" id="KW-1185">Reference proteome</keyword>
<dbReference type="CDD" id="cd07521">
    <property type="entry name" value="HAD_FCP1-like"/>
    <property type="match status" value="1"/>
</dbReference>
<evidence type="ECO:0000256" key="2">
    <source>
        <dbReference type="SAM" id="MobiDB-lite"/>
    </source>
</evidence>
<dbReference type="SUPFAM" id="SSF56784">
    <property type="entry name" value="HAD-like"/>
    <property type="match status" value="1"/>
</dbReference>
<keyword evidence="1" id="KW-0811">Translocation</keyword>
<feature type="compositionally biased region" description="Polar residues" evidence="2">
    <location>
        <begin position="14"/>
        <end position="38"/>
    </location>
</feature>
<proteinExistence type="inferred from homology"/>
<dbReference type="InterPro" id="IPR050365">
    <property type="entry name" value="TIM50"/>
</dbReference>
<dbReference type="Pfam" id="PF03031">
    <property type="entry name" value="NIF"/>
    <property type="match status" value="1"/>
</dbReference>